<evidence type="ECO:0000313" key="3">
    <source>
        <dbReference type="Proteomes" id="UP001177670"/>
    </source>
</evidence>
<name>A0AA40FHM3_9HYME</name>
<keyword evidence="3" id="KW-1185">Reference proteome</keyword>
<dbReference type="AlphaFoldDB" id="A0AA40FHM3"/>
<evidence type="ECO:0000313" key="2">
    <source>
        <dbReference type="EMBL" id="KAK1119047.1"/>
    </source>
</evidence>
<proteinExistence type="predicted"/>
<organism evidence="2 3">
    <name type="scientific">Melipona bicolor</name>
    <dbReference type="NCBI Taxonomy" id="60889"/>
    <lineage>
        <taxon>Eukaryota</taxon>
        <taxon>Metazoa</taxon>
        <taxon>Ecdysozoa</taxon>
        <taxon>Arthropoda</taxon>
        <taxon>Hexapoda</taxon>
        <taxon>Insecta</taxon>
        <taxon>Pterygota</taxon>
        <taxon>Neoptera</taxon>
        <taxon>Endopterygota</taxon>
        <taxon>Hymenoptera</taxon>
        <taxon>Apocrita</taxon>
        <taxon>Aculeata</taxon>
        <taxon>Apoidea</taxon>
        <taxon>Anthophila</taxon>
        <taxon>Apidae</taxon>
        <taxon>Melipona</taxon>
    </lineage>
</organism>
<evidence type="ECO:0000256" key="1">
    <source>
        <dbReference type="SAM" id="MobiDB-lite"/>
    </source>
</evidence>
<dbReference type="EMBL" id="JAHYIQ010000038">
    <property type="protein sequence ID" value="KAK1119047.1"/>
    <property type="molecule type" value="Genomic_DNA"/>
</dbReference>
<reference evidence="2" key="1">
    <citation type="submission" date="2021-10" db="EMBL/GenBank/DDBJ databases">
        <title>Melipona bicolor Genome sequencing and assembly.</title>
        <authorList>
            <person name="Araujo N.S."/>
            <person name="Arias M.C."/>
        </authorList>
    </citation>
    <scope>NUCLEOTIDE SEQUENCE</scope>
    <source>
        <strain evidence="2">USP_2M_L1-L4_2017</strain>
        <tissue evidence="2">Whole body</tissue>
    </source>
</reference>
<dbReference type="Proteomes" id="UP001177670">
    <property type="component" value="Unassembled WGS sequence"/>
</dbReference>
<sequence length="112" mass="12159">MENRYLAHLSNNSGARGFLLSAKEGSDFWPIEGGTACPELSDPGNSAFAADCREISPCHGDVWSSRGPLAREFHVREKRPGKRVVRGRLKMAGPSTPPRLSSVVRQQIGAGR</sequence>
<gene>
    <name evidence="2" type="ORF">K0M31_013554</name>
</gene>
<comment type="caution">
    <text evidence="2">The sequence shown here is derived from an EMBL/GenBank/DDBJ whole genome shotgun (WGS) entry which is preliminary data.</text>
</comment>
<feature type="region of interest" description="Disordered" evidence="1">
    <location>
        <begin position="89"/>
        <end position="112"/>
    </location>
</feature>
<accession>A0AA40FHM3</accession>
<protein>
    <submittedName>
        <fullName evidence="2">Uncharacterized protein</fullName>
    </submittedName>
</protein>